<dbReference type="Pfam" id="PF13359">
    <property type="entry name" value="DDE_Tnp_4"/>
    <property type="match status" value="1"/>
</dbReference>
<dbReference type="GO" id="GO:0046872">
    <property type="term" value="F:metal ion binding"/>
    <property type="evidence" value="ECO:0007669"/>
    <property type="project" value="UniProtKB-KW"/>
</dbReference>
<evidence type="ECO:0000313" key="4">
    <source>
        <dbReference type="Ensembl" id="ENSFHEP00000030011.1"/>
    </source>
</evidence>
<dbReference type="Proteomes" id="UP000265000">
    <property type="component" value="Unplaced"/>
</dbReference>
<dbReference type="Ensembl" id="ENSFHET00000021115.1">
    <property type="protein sequence ID" value="ENSFHEP00000030011.1"/>
    <property type="gene ID" value="ENSFHEG00000015153.1"/>
</dbReference>
<keyword evidence="2" id="KW-0479">Metal-binding</keyword>
<protein>
    <recommendedName>
        <fullName evidence="3">DDE Tnp4 domain-containing protein</fullName>
    </recommendedName>
</protein>
<sequence>MSYPFLRQQPVAEGARIIRRAFQINRVLRDRQDPLAQRYRCYLHNEFVGTTLMALSFYTIGDEENLVKRAVCCAIRTMYLALKQFLRVFVVFPSYLRPQVVNMCPSGFPKVIGAIHCTHIPIKAPPGPNEGDFVNRKVVHSVNVQMVCGSMHLITNVEAKWPGSETNVRFTGILTGSCLETGAMKDFSRIPVVGVQPDDDLQPVHLDQPSGRATDVTLCHFVKEKDSQNMPHATKV</sequence>
<evidence type="ECO:0000313" key="5">
    <source>
        <dbReference type="Proteomes" id="UP000265000"/>
    </source>
</evidence>
<dbReference type="InterPro" id="IPR027806">
    <property type="entry name" value="HARBI1_dom"/>
</dbReference>
<evidence type="ECO:0000259" key="3">
    <source>
        <dbReference type="Pfam" id="PF13359"/>
    </source>
</evidence>
<evidence type="ECO:0000256" key="1">
    <source>
        <dbReference type="ARBA" id="ARBA00001968"/>
    </source>
</evidence>
<feature type="domain" description="DDE Tnp4" evidence="3">
    <location>
        <begin position="116"/>
        <end position="167"/>
    </location>
</feature>
<name>A0A3Q2QQL5_FUNHE</name>
<organism evidence="4 5">
    <name type="scientific">Fundulus heteroclitus</name>
    <name type="common">Killifish</name>
    <name type="synonym">Mummichog</name>
    <dbReference type="NCBI Taxonomy" id="8078"/>
    <lineage>
        <taxon>Eukaryota</taxon>
        <taxon>Metazoa</taxon>
        <taxon>Chordata</taxon>
        <taxon>Craniata</taxon>
        <taxon>Vertebrata</taxon>
        <taxon>Euteleostomi</taxon>
        <taxon>Actinopterygii</taxon>
        <taxon>Neopterygii</taxon>
        <taxon>Teleostei</taxon>
        <taxon>Neoteleostei</taxon>
        <taxon>Acanthomorphata</taxon>
        <taxon>Ovalentaria</taxon>
        <taxon>Atherinomorphae</taxon>
        <taxon>Cyprinodontiformes</taxon>
        <taxon>Fundulidae</taxon>
        <taxon>Fundulus</taxon>
    </lineage>
</organism>
<dbReference type="AlphaFoldDB" id="A0A3Q2QQL5"/>
<proteinExistence type="predicted"/>
<evidence type="ECO:0000256" key="2">
    <source>
        <dbReference type="ARBA" id="ARBA00022723"/>
    </source>
</evidence>
<keyword evidence="5" id="KW-1185">Reference proteome</keyword>
<dbReference type="GeneTree" id="ENSGT00940000154348"/>
<comment type="cofactor">
    <cofactor evidence="1">
        <name>a divalent metal cation</name>
        <dbReference type="ChEBI" id="CHEBI:60240"/>
    </cofactor>
</comment>
<accession>A0A3Q2QQL5</accession>
<reference evidence="4" key="2">
    <citation type="submission" date="2025-09" db="UniProtKB">
        <authorList>
            <consortium name="Ensembl"/>
        </authorList>
    </citation>
    <scope>IDENTIFICATION</scope>
</reference>
<reference evidence="4" key="1">
    <citation type="submission" date="2025-08" db="UniProtKB">
        <authorList>
            <consortium name="Ensembl"/>
        </authorList>
    </citation>
    <scope>IDENTIFICATION</scope>
</reference>